<evidence type="ECO:0000259" key="4">
    <source>
        <dbReference type="PROSITE" id="PS51676"/>
    </source>
</evidence>
<accession>A0A7I4F0S7</accession>
<dbReference type="InterPro" id="IPR001202">
    <property type="entry name" value="WW_dom"/>
</dbReference>
<feature type="compositionally biased region" description="Polar residues" evidence="2">
    <location>
        <begin position="226"/>
        <end position="237"/>
    </location>
</feature>
<feature type="compositionally biased region" description="Acidic residues" evidence="2">
    <location>
        <begin position="468"/>
        <end position="477"/>
    </location>
</feature>
<evidence type="ECO:0000259" key="3">
    <source>
        <dbReference type="PROSITE" id="PS50020"/>
    </source>
</evidence>
<evidence type="ECO:0000313" key="5">
    <source>
        <dbReference type="EnsemblPlants" id="Pp3c11_2890V3.3"/>
    </source>
</evidence>
<dbReference type="GO" id="GO:0003712">
    <property type="term" value="F:transcription coregulator activity"/>
    <property type="evidence" value="ECO:0000318"/>
    <property type="project" value="GO_Central"/>
</dbReference>
<feature type="region of interest" description="Disordered" evidence="2">
    <location>
        <begin position="12"/>
        <end position="131"/>
    </location>
</feature>
<keyword evidence="6" id="KW-1185">Reference proteome</keyword>
<dbReference type="GO" id="GO:0070063">
    <property type="term" value="F:RNA polymerase binding"/>
    <property type="evidence" value="ECO:0000318"/>
    <property type="project" value="GO_Central"/>
</dbReference>
<dbReference type="SUPFAM" id="SSF81698">
    <property type="entry name" value="FF domain"/>
    <property type="match status" value="5"/>
</dbReference>
<feature type="region of interest" description="Disordered" evidence="2">
    <location>
        <begin position="696"/>
        <end position="725"/>
    </location>
</feature>
<dbReference type="EMBL" id="ABEU02000011">
    <property type="status" value="NOT_ANNOTATED_CDS"/>
    <property type="molecule type" value="Genomic_DNA"/>
</dbReference>
<feature type="domain" description="WW" evidence="3">
    <location>
        <begin position="317"/>
        <end position="347"/>
    </location>
</feature>
<dbReference type="InParanoid" id="A0A7I4F0S7"/>
<gene>
    <name evidence="5" type="primary">LOC112288768</name>
</gene>
<feature type="compositionally biased region" description="Polar residues" evidence="2">
    <location>
        <begin position="420"/>
        <end position="443"/>
    </location>
</feature>
<dbReference type="SMART" id="SM00456">
    <property type="entry name" value="WW"/>
    <property type="match status" value="2"/>
</dbReference>
<reference evidence="5" key="3">
    <citation type="submission" date="2020-12" db="UniProtKB">
        <authorList>
            <consortium name="EnsemblPlants"/>
        </authorList>
    </citation>
    <scope>IDENTIFICATION</scope>
</reference>
<dbReference type="GO" id="GO:0005634">
    <property type="term" value="C:nucleus"/>
    <property type="evidence" value="ECO:0000318"/>
    <property type="project" value="GO_Central"/>
</dbReference>
<dbReference type="SUPFAM" id="SSF51045">
    <property type="entry name" value="WW domain"/>
    <property type="match status" value="2"/>
</dbReference>
<dbReference type="EnsemblPlants" id="Pp3c11_2890V3.3">
    <property type="protein sequence ID" value="Pp3c11_2890V3.3"/>
    <property type="gene ID" value="Pp3c11_2890"/>
</dbReference>
<dbReference type="Pfam" id="PF00397">
    <property type="entry name" value="WW"/>
    <property type="match status" value="2"/>
</dbReference>
<feature type="region of interest" description="Disordered" evidence="2">
    <location>
        <begin position="206"/>
        <end position="237"/>
    </location>
</feature>
<dbReference type="InterPro" id="IPR002713">
    <property type="entry name" value="FF_domain"/>
</dbReference>
<dbReference type="SMART" id="SM00441">
    <property type="entry name" value="FF"/>
    <property type="match status" value="4"/>
</dbReference>
<proteinExistence type="predicted"/>
<dbReference type="CDD" id="cd00201">
    <property type="entry name" value="WW"/>
    <property type="match status" value="2"/>
</dbReference>
<evidence type="ECO:0000256" key="1">
    <source>
        <dbReference type="ARBA" id="ARBA00022737"/>
    </source>
</evidence>
<dbReference type="Gene3D" id="1.10.10.440">
    <property type="entry name" value="FF domain"/>
    <property type="match status" value="5"/>
</dbReference>
<dbReference type="Pfam" id="PF01846">
    <property type="entry name" value="FF"/>
    <property type="match status" value="3"/>
</dbReference>
<feature type="compositionally biased region" description="Basic residues" evidence="2">
    <location>
        <begin position="875"/>
        <end position="899"/>
    </location>
</feature>
<evidence type="ECO:0008006" key="7">
    <source>
        <dbReference type="Google" id="ProtNLM"/>
    </source>
</evidence>
<dbReference type="InterPro" id="IPR036020">
    <property type="entry name" value="WW_dom_sf"/>
</dbReference>
<evidence type="ECO:0000256" key="2">
    <source>
        <dbReference type="SAM" id="MobiDB-lite"/>
    </source>
</evidence>
<dbReference type="InterPro" id="IPR036517">
    <property type="entry name" value="FF_domain_sf"/>
</dbReference>
<dbReference type="PROSITE" id="PS51676">
    <property type="entry name" value="FF"/>
    <property type="match status" value="1"/>
</dbReference>
<feature type="compositionally biased region" description="Basic and acidic residues" evidence="2">
    <location>
        <begin position="453"/>
        <end position="467"/>
    </location>
</feature>
<evidence type="ECO:0000313" key="6">
    <source>
        <dbReference type="Proteomes" id="UP000006727"/>
    </source>
</evidence>
<feature type="domain" description="FF" evidence="4">
    <location>
        <begin position="481"/>
        <end position="535"/>
    </location>
</feature>
<organism evidence="5 6">
    <name type="scientific">Physcomitrium patens</name>
    <name type="common">Spreading-leaved earth moss</name>
    <name type="synonym">Physcomitrella patens</name>
    <dbReference type="NCBI Taxonomy" id="3218"/>
    <lineage>
        <taxon>Eukaryota</taxon>
        <taxon>Viridiplantae</taxon>
        <taxon>Streptophyta</taxon>
        <taxon>Embryophyta</taxon>
        <taxon>Bryophyta</taxon>
        <taxon>Bryophytina</taxon>
        <taxon>Bryopsida</taxon>
        <taxon>Funariidae</taxon>
        <taxon>Funariales</taxon>
        <taxon>Funariaceae</taxon>
        <taxon>Physcomitrium</taxon>
    </lineage>
</organism>
<feature type="region of interest" description="Disordered" evidence="2">
    <location>
        <begin position="420"/>
        <end position="484"/>
    </location>
</feature>
<dbReference type="Gene3D" id="2.20.70.10">
    <property type="match status" value="2"/>
</dbReference>
<feature type="compositionally biased region" description="Polar residues" evidence="2">
    <location>
        <begin position="36"/>
        <end position="50"/>
    </location>
</feature>
<feature type="domain" description="WW" evidence="3">
    <location>
        <begin position="268"/>
        <end position="295"/>
    </location>
</feature>
<dbReference type="Gramene" id="Pp3c11_2890V3.3">
    <property type="protein sequence ID" value="Pp3c11_2890V3.3"/>
    <property type="gene ID" value="Pp3c11_2890"/>
</dbReference>
<dbReference type="FunCoup" id="A0A7I4F0S7">
    <property type="interactions" value="3965"/>
</dbReference>
<name>A0A7I4F0S7_PHYPA</name>
<reference evidence="5 6" key="1">
    <citation type="journal article" date="2008" name="Science">
        <title>The Physcomitrella genome reveals evolutionary insights into the conquest of land by plants.</title>
        <authorList>
            <person name="Rensing S."/>
            <person name="Lang D."/>
            <person name="Zimmer A."/>
            <person name="Terry A."/>
            <person name="Salamov A."/>
            <person name="Shapiro H."/>
            <person name="Nishiyama T."/>
            <person name="Perroud P.-F."/>
            <person name="Lindquist E."/>
            <person name="Kamisugi Y."/>
            <person name="Tanahashi T."/>
            <person name="Sakakibara K."/>
            <person name="Fujita T."/>
            <person name="Oishi K."/>
            <person name="Shin-I T."/>
            <person name="Kuroki Y."/>
            <person name="Toyoda A."/>
            <person name="Suzuki Y."/>
            <person name="Hashimoto A."/>
            <person name="Yamaguchi K."/>
            <person name="Sugano A."/>
            <person name="Kohara Y."/>
            <person name="Fujiyama A."/>
            <person name="Anterola A."/>
            <person name="Aoki S."/>
            <person name="Ashton N."/>
            <person name="Barbazuk W.B."/>
            <person name="Barker E."/>
            <person name="Bennetzen J."/>
            <person name="Bezanilla M."/>
            <person name="Blankenship R."/>
            <person name="Cho S.H."/>
            <person name="Dutcher S."/>
            <person name="Estelle M."/>
            <person name="Fawcett J.A."/>
            <person name="Gundlach H."/>
            <person name="Hanada K."/>
            <person name="Heyl A."/>
            <person name="Hicks K.A."/>
            <person name="Hugh J."/>
            <person name="Lohr M."/>
            <person name="Mayer K."/>
            <person name="Melkozernov A."/>
            <person name="Murata T."/>
            <person name="Nelson D."/>
            <person name="Pils B."/>
            <person name="Prigge M."/>
            <person name="Reiss B."/>
            <person name="Renner T."/>
            <person name="Rombauts S."/>
            <person name="Rushton P."/>
            <person name="Sanderfoot A."/>
            <person name="Schween G."/>
            <person name="Shiu S.-H."/>
            <person name="Stueber K."/>
            <person name="Theodoulou F.L."/>
            <person name="Tu H."/>
            <person name="Van de Peer Y."/>
            <person name="Verrier P.J."/>
            <person name="Waters E."/>
            <person name="Wood A."/>
            <person name="Yang L."/>
            <person name="Cove D."/>
            <person name="Cuming A."/>
            <person name="Hasebe M."/>
            <person name="Lucas S."/>
            <person name="Mishler D.B."/>
            <person name="Reski R."/>
            <person name="Grigoriev I."/>
            <person name="Quatrano R.S."/>
            <person name="Boore J.L."/>
        </authorList>
    </citation>
    <scope>NUCLEOTIDE SEQUENCE [LARGE SCALE GENOMIC DNA]</scope>
    <source>
        <strain evidence="5 6">cv. Gransden 2004</strain>
    </source>
</reference>
<reference evidence="5 6" key="2">
    <citation type="journal article" date="2018" name="Plant J.">
        <title>The Physcomitrella patens chromosome-scale assembly reveals moss genome structure and evolution.</title>
        <authorList>
            <person name="Lang D."/>
            <person name="Ullrich K.K."/>
            <person name="Murat F."/>
            <person name="Fuchs J."/>
            <person name="Jenkins J."/>
            <person name="Haas F.B."/>
            <person name="Piednoel M."/>
            <person name="Gundlach H."/>
            <person name="Van Bel M."/>
            <person name="Meyberg R."/>
            <person name="Vives C."/>
            <person name="Morata J."/>
            <person name="Symeonidi A."/>
            <person name="Hiss M."/>
            <person name="Muchero W."/>
            <person name="Kamisugi Y."/>
            <person name="Saleh O."/>
            <person name="Blanc G."/>
            <person name="Decker E.L."/>
            <person name="van Gessel N."/>
            <person name="Grimwood J."/>
            <person name="Hayes R.D."/>
            <person name="Graham S.W."/>
            <person name="Gunter L.E."/>
            <person name="McDaniel S.F."/>
            <person name="Hoernstein S.N.W."/>
            <person name="Larsson A."/>
            <person name="Li F.W."/>
            <person name="Perroud P.F."/>
            <person name="Phillips J."/>
            <person name="Ranjan P."/>
            <person name="Rokshar D.S."/>
            <person name="Rothfels C.J."/>
            <person name="Schneider L."/>
            <person name="Shu S."/>
            <person name="Stevenson D.W."/>
            <person name="Thummler F."/>
            <person name="Tillich M."/>
            <person name="Villarreal Aguilar J.C."/>
            <person name="Widiez T."/>
            <person name="Wong G.K."/>
            <person name="Wymore A."/>
            <person name="Zhang Y."/>
            <person name="Zimmer A.D."/>
            <person name="Quatrano R.S."/>
            <person name="Mayer K.F.X."/>
            <person name="Goodstein D."/>
            <person name="Casacuberta J.M."/>
            <person name="Vandepoele K."/>
            <person name="Reski R."/>
            <person name="Cuming A.C."/>
            <person name="Tuskan G.A."/>
            <person name="Maumus F."/>
            <person name="Salse J."/>
            <person name="Schmutz J."/>
            <person name="Rensing S.A."/>
        </authorList>
    </citation>
    <scope>NUCLEOTIDE SEQUENCE [LARGE SCALE GENOMIC DNA]</scope>
    <source>
        <strain evidence="5 6">cv. Gransden 2004</strain>
    </source>
</reference>
<feature type="compositionally biased region" description="Polar residues" evidence="2">
    <location>
        <begin position="67"/>
        <end position="93"/>
    </location>
</feature>
<dbReference type="PROSITE" id="PS01159">
    <property type="entry name" value="WW_DOMAIN_1"/>
    <property type="match status" value="2"/>
</dbReference>
<feature type="region of interest" description="Disordered" evidence="2">
    <location>
        <begin position="843"/>
        <end position="899"/>
    </location>
</feature>
<dbReference type="PANTHER" id="PTHR15377">
    <property type="entry name" value="TRANSCRIPTION ELONGATION REGULATOR 1"/>
    <property type="match status" value="1"/>
</dbReference>
<dbReference type="AlphaFoldDB" id="A0A7I4F0S7"/>
<dbReference type="PANTHER" id="PTHR15377:SF3">
    <property type="entry name" value="WW DOMAIN-CONTAINING PROTEIN"/>
    <property type="match status" value="1"/>
</dbReference>
<feature type="compositionally biased region" description="Polar residues" evidence="2">
    <location>
        <begin position="101"/>
        <end position="116"/>
    </location>
</feature>
<sequence length="899" mass="100216">MAATQGYWEVWNTAASHRQGPPQRPPFGPPTHVAAQRNTFNLNPNASNSAARPIFAPPTTPGAQYGAHSSQLQPNHGMLLSSNLARPNSNEDSNAGMLPSTPVSSGLHQGIPNNIVSSQQPPQQPSYHGYSSNIGMGPLQQMGPPWMQSAQQFQRPSYMVYPGNYPGPLQAQMRPLGPSVNAMPVGPAPGLLTSGQVAQRPVIWTQEHPGPPAARSPIMTTTTTTDSTRSPIGSSRRSVALLDNQLNLSGSKTEKGPSQVAVDPADVWTAHKTDNGAVYYYNSVTAQSTYTRPDGFKGEPAKVTTHPTPVSWERLSPTDWALVTTDDGKKYYYNTKSQASCWEVPSEVAELRMNQEEVSGKLVFESVPTGISPVDKSPVSFTLNVSVSAGGRETTGHKPGADSALDLIKKKLQDAGAQVTVSPTTGTAPVAGNTLNGVSSVDASNGKGLGVDQTKDKPQKGDNKSSEESSDSEEEDPGATKEEKVNEFKEMLKEKGVAPFSKWEKELPKIIFDPRFKAIPSHTERRSIFEHYVRTRADVERREKRAAQKAAIEGFKQLLEEAAKSSGVADNEVDIIIQDISHTTTYDSFVRKWGHDTRFEALERKHRESLLNDRVAPLRKAEEERVRAERVAAVAGFRALVSEKGDINSTSRWSKVKENLRSDPRYKLVEREEREVLFNGIISELKAAEIEVERAAKAKKEEEKSKEKERDARKRKEREEQELERVRVKSRRKDAASAYQALLTEKIKDPETSWTEARTQLEKNLLGRASNSNIDATERERIFRVHIDGLYSRCVRDFRSLLSDLITPEAAAKHDEEGRTPLDSWHEAKKVLKLDPRYSKMPRRERESLWRKHVDDLQRRTKTTNPTSRDDNHFSTRRRASTPPRSHQRSRSLGRRFRR</sequence>
<dbReference type="FunFam" id="1.10.10.440:FF:000028">
    <property type="entry name" value="Pre-mRNA-processing protein 40C"/>
    <property type="match status" value="1"/>
</dbReference>
<keyword evidence="1" id="KW-0677">Repeat</keyword>
<dbReference type="PROSITE" id="PS50020">
    <property type="entry name" value="WW_DOMAIN_2"/>
    <property type="match status" value="2"/>
</dbReference>
<feature type="compositionally biased region" description="Basic and acidic residues" evidence="2">
    <location>
        <begin position="843"/>
        <end position="859"/>
    </location>
</feature>
<protein>
    <recommendedName>
        <fullName evidence="7">WW domain-containing protein</fullName>
    </recommendedName>
</protein>
<dbReference type="InterPro" id="IPR045148">
    <property type="entry name" value="TCRG1-like"/>
</dbReference>
<dbReference type="Proteomes" id="UP000006727">
    <property type="component" value="Chromosome 11"/>
</dbReference>